<protein>
    <submittedName>
        <fullName evidence="1">Replication protein P</fullName>
    </submittedName>
</protein>
<evidence type="ECO:0000313" key="1">
    <source>
        <dbReference type="EMBL" id="RLV60985.1"/>
    </source>
</evidence>
<organism evidence="1 2">
    <name type="scientific">Parashewanella curva</name>
    <dbReference type="NCBI Taxonomy" id="2338552"/>
    <lineage>
        <taxon>Bacteria</taxon>
        <taxon>Pseudomonadati</taxon>
        <taxon>Pseudomonadota</taxon>
        <taxon>Gammaproteobacteria</taxon>
        <taxon>Alteromonadales</taxon>
        <taxon>Shewanellaceae</taxon>
        <taxon>Parashewanella</taxon>
    </lineage>
</organism>
<dbReference type="AlphaFoldDB" id="A0A3L8Q099"/>
<sequence>MMNGINKTQSLQELMASKAVVGSEPNAKAPSSVSEMDKSIVDSIFDKLTVLFPVGRPKDEALATHKAEWLKTLAAQGVSSIEQIKLGLQRARMDKGDRQFWPSPLQFAKWCKLSLVEAAGLPSDDEAYQEALKNYYRSEKHTWSHQLVLLAVRETGGWLFSRGKEHEVRQVFSRNYSMLVKRFINGEQFDVELPKALPSKVSVPTPKKKALSKISDIRKQLNLGARA</sequence>
<gene>
    <name evidence="1" type="ORF">D5018_03850</name>
</gene>
<dbReference type="EMBL" id="QZEI01000009">
    <property type="protein sequence ID" value="RLV60985.1"/>
    <property type="molecule type" value="Genomic_DNA"/>
</dbReference>
<name>A0A3L8Q099_9GAMM</name>
<dbReference type="Pfam" id="PF06992">
    <property type="entry name" value="Phage_lambda_P"/>
    <property type="match status" value="1"/>
</dbReference>
<proteinExistence type="predicted"/>
<accession>A0A3L8Q099</accession>
<evidence type="ECO:0000313" key="2">
    <source>
        <dbReference type="Proteomes" id="UP000281474"/>
    </source>
</evidence>
<dbReference type="Proteomes" id="UP000281474">
    <property type="component" value="Unassembled WGS sequence"/>
</dbReference>
<keyword evidence="2" id="KW-1185">Reference proteome</keyword>
<dbReference type="OrthoDB" id="5675790at2"/>
<reference evidence="1 2" key="1">
    <citation type="submission" date="2018-09" db="EMBL/GenBank/DDBJ databases">
        <title>Phylogeny of the Shewanellaceae, and recommendation for two new genera, Pseudoshewanella and Parashewanella.</title>
        <authorList>
            <person name="Wang G."/>
        </authorList>
    </citation>
    <scope>NUCLEOTIDE SEQUENCE [LARGE SCALE GENOMIC DNA]</scope>
    <source>
        <strain evidence="1 2">C51</strain>
    </source>
</reference>
<dbReference type="InterPro" id="IPR009731">
    <property type="entry name" value="P-like"/>
</dbReference>
<dbReference type="RefSeq" id="WP_121837673.1">
    <property type="nucleotide sequence ID" value="NZ_ML014758.1"/>
</dbReference>
<dbReference type="GO" id="GO:0006270">
    <property type="term" value="P:DNA replication initiation"/>
    <property type="evidence" value="ECO:0007669"/>
    <property type="project" value="InterPro"/>
</dbReference>
<comment type="caution">
    <text evidence="1">The sequence shown here is derived from an EMBL/GenBank/DDBJ whole genome shotgun (WGS) entry which is preliminary data.</text>
</comment>